<feature type="compositionally biased region" description="Gly residues" evidence="2">
    <location>
        <begin position="551"/>
        <end position="564"/>
    </location>
</feature>
<feature type="region of interest" description="Disordered" evidence="2">
    <location>
        <begin position="486"/>
        <end position="564"/>
    </location>
</feature>
<evidence type="ECO:0000256" key="3">
    <source>
        <dbReference type="SAM" id="Phobius"/>
    </source>
</evidence>
<dbReference type="PANTHER" id="PTHR32309:SF31">
    <property type="entry name" value="CAPSULAR EXOPOLYSACCHARIDE FAMILY"/>
    <property type="match status" value="1"/>
</dbReference>
<dbReference type="InterPro" id="IPR027417">
    <property type="entry name" value="P-loop_NTPase"/>
</dbReference>
<keyword evidence="3" id="KW-1133">Transmembrane helix</keyword>
<comment type="caution">
    <text evidence="4">The sequence shown here is derived from an EMBL/GenBank/DDBJ whole genome shotgun (WGS) entry which is preliminary data.</text>
</comment>
<dbReference type="InterPro" id="IPR050445">
    <property type="entry name" value="Bact_polysacc_biosynth/exp"/>
</dbReference>
<keyword evidence="3" id="KW-0812">Transmembrane</keyword>
<evidence type="ECO:0000256" key="1">
    <source>
        <dbReference type="SAM" id="Coils"/>
    </source>
</evidence>
<gene>
    <name evidence="4" type="ORF">H7344_06770</name>
</gene>
<dbReference type="PANTHER" id="PTHR32309">
    <property type="entry name" value="TYROSINE-PROTEIN KINASE"/>
    <property type="match status" value="1"/>
</dbReference>
<feature type="coiled-coil region" evidence="1">
    <location>
        <begin position="161"/>
        <end position="212"/>
    </location>
</feature>
<evidence type="ECO:0000256" key="2">
    <source>
        <dbReference type="SAM" id="MobiDB-lite"/>
    </source>
</evidence>
<dbReference type="Gene3D" id="3.40.50.300">
    <property type="entry name" value="P-loop containing nucleotide triphosphate hydrolases"/>
    <property type="match status" value="1"/>
</dbReference>
<organism evidence="4 5">
    <name type="scientific">Nocardioides deserti</name>
    <dbReference type="NCBI Taxonomy" id="1588644"/>
    <lineage>
        <taxon>Bacteria</taxon>
        <taxon>Bacillati</taxon>
        <taxon>Actinomycetota</taxon>
        <taxon>Actinomycetes</taxon>
        <taxon>Propionibacteriales</taxon>
        <taxon>Nocardioidaceae</taxon>
        <taxon>Nocardioides</taxon>
    </lineage>
</organism>
<keyword evidence="1" id="KW-0175">Coiled coil</keyword>
<proteinExistence type="predicted"/>
<dbReference type="RefSeq" id="WP_186345251.1">
    <property type="nucleotide sequence ID" value="NZ_BMMR01000003.1"/>
</dbReference>
<keyword evidence="3" id="KW-0472">Membrane</keyword>
<feature type="region of interest" description="Disordered" evidence="2">
    <location>
        <begin position="264"/>
        <end position="287"/>
    </location>
</feature>
<feature type="compositionally biased region" description="Low complexity" evidence="2">
    <location>
        <begin position="486"/>
        <end position="513"/>
    </location>
</feature>
<evidence type="ECO:0008006" key="6">
    <source>
        <dbReference type="Google" id="ProtNLM"/>
    </source>
</evidence>
<feature type="transmembrane region" description="Helical" evidence="3">
    <location>
        <begin position="25"/>
        <end position="46"/>
    </location>
</feature>
<dbReference type="EMBL" id="JACMYC010000003">
    <property type="protein sequence ID" value="MBC2959994.1"/>
    <property type="molecule type" value="Genomic_DNA"/>
</dbReference>
<sequence>MHEQLMTGPSGARPTEPRSGRPRRLAVLLVVACTLLGAGAGLWWGLQQQSVHRASAVVLVNPLEGNPFSPDGRGDELVNLETEAQLVRSDTMGDLVGRALDEDSRTLLGDLSVSVPPNTQLLEITAEGATADRAGLRAQAFAETYLAFRRTRTESARFDRAAELEERIRDREAEHAALSEQLDKATPRSSQAAVLTQQIVNLSVQADELRAQLGATQGLNPDPGQIVTPAVAARSGLPGGLVTAALLGALAGAALGWVGGSGLGRDGTPGEDPGARAVGPGGRAPGAPARAWPVPPLGALPPAAPASAMATVRAALLAAERARPLTALVCHPADAFGSVAAIGLARSMAAARLRTVLVDVSRPLGPPGRGLADVLRGDVPLGDVLLGEGPHLRMVGAGTRAADLDDVLAGPAAERLLAELRADADVVLIGGGAVGDPRTLALVAAVDTVLLEACADTADTADPAAAFELLRRVGARSVRLLLVDGPAPTTVTGAAPTPEAATTGATTGATPATKDGAVTPSERQHARPRWRLRLTRWVVGRPPPATEPALSGGGSVHRGSGGAG</sequence>
<name>A0ABR6U7Q0_9ACTN</name>
<keyword evidence="5" id="KW-1185">Reference proteome</keyword>
<dbReference type="Proteomes" id="UP000604001">
    <property type="component" value="Unassembled WGS sequence"/>
</dbReference>
<accession>A0ABR6U7Q0</accession>
<protein>
    <recommendedName>
        <fullName evidence="6">Polysaccharide chain length determinant N-terminal domain-containing protein</fullName>
    </recommendedName>
</protein>
<evidence type="ECO:0000313" key="4">
    <source>
        <dbReference type="EMBL" id="MBC2959994.1"/>
    </source>
</evidence>
<reference evidence="4 5" key="1">
    <citation type="submission" date="2020-08" db="EMBL/GenBank/DDBJ databases">
        <title>novel species in genus Nocardioides.</title>
        <authorList>
            <person name="Zhang G."/>
        </authorList>
    </citation>
    <scope>NUCLEOTIDE SEQUENCE [LARGE SCALE GENOMIC DNA]</scope>
    <source>
        <strain evidence="4 5">SC8A-24</strain>
    </source>
</reference>
<evidence type="ECO:0000313" key="5">
    <source>
        <dbReference type="Proteomes" id="UP000604001"/>
    </source>
</evidence>
<dbReference type="SUPFAM" id="SSF52540">
    <property type="entry name" value="P-loop containing nucleoside triphosphate hydrolases"/>
    <property type="match status" value="1"/>
</dbReference>